<dbReference type="RefSeq" id="WP_107283942.1">
    <property type="nucleotide sequence ID" value="NZ_PYMC01000009.1"/>
</dbReference>
<dbReference type="Proteomes" id="UP000240904">
    <property type="component" value="Unassembled WGS sequence"/>
</dbReference>
<accession>A0A2T3MWU2</accession>
<organism evidence="1 2">
    <name type="scientific">Photobacterium lipolyticum</name>
    <dbReference type="NCBI Taxonomy" id="266810"/>
    <lineage>
        <taxon>Bacteria</taxon>
        <taxon>Pseudomonadati</taxon>
        <taxon>Pseudomonadota</taxon>
        <taxon>Gammaproteobacteria</taxon>
        <taxon>Vibrionales</taxon>
        <taxon>Vibrionaceae</taxon>
        <taxon>Photobacterium</taxon>
    </lineage>
</organism>
<dbReference type="EMBL" id="PYMC01000009">
    <property type="protein sequence ID" value="PSW04413.1"/>
    <property type="molecule type" value="Genomic_DNA"/>
</dbReference>
<keyword evidence="2" id="KW-1185">Reference proteome</keyword>
<gene>
    <name evidence="1" type="ORF">C9I89_13905</name>
</gene>
<sequence length="56" mass="6342">MKQFTITYVVHPHFNIPFKYEITASNEINSIRDAEKALNVRHPEGVSIVTSNEAAL</sequence>
<dbReference type="OrthoDB" id="5822308at2"/>
<reference evidence="1 2" key="1">
    <citation type="submission" date="2018-03" db="EMBL/GenBank/DDBJ databases">
        <title>Whole genome sequencing of Histamine producing bacteria.</title>
        <authorList>
            <person name="Butler K."/>
        </authorList>
    </citation>
    <scope>NUCLEOTIDE SEQUENCE [LARGE SCALE GENOMIC DNA]</scope>
    <source>
        <strain evidence="1 2">DSM 16190</strain>
    </source>
</reference>
<evidence type="ECO:0000313" key="1">
    <source>
        <dbReference type="EMBL" id="PSW04413.1"/>
    </source>
</evidence>
<proteinExistence type="predicted"/>
<name>A0A2T3MWU2_9GAMM</name>
<evidence type="ECO:0000313" key="2">
    <source>
        <dbReference type="Proteomes" id="UP000240904"/>
    </source>
</evidence>
<comment type="caution">
    <text evidence="1">The sequence shown here is derived from an EMBL/GenBank/DDBJ whole genome shotgun (WGS) entry which is preliminary data.</text>
</comment>
<dbReference type="AlphaFoldDB" id="A0A2T3MWU2"/>
<protein>
    <submittedName>
        <fullName evidence="1">Addiction module component</fullName>
    </submittedName>
</protein>